<organism evidence="4 5">
    <name type="scientific">Remersonia thermophila</name>
    <dbReference type="NCBI Taxonomy" id="72144"/>
    <lineage>
        <taxon>Eukaryota</taxon>
        <taxon>Fungi</taxon>
        <taxon>Dikarya</taxon>
        <taxon>Ascomycota</taxon>
        <taxon>Pezizomycotina</taxon>
        <taxon>Sordariomycetes</taxon>
        <taxon>Sordariomycetidae</taxon>
        <taxon>Sordariales</taxon>
        <taxon>Sordariales incertae sedis</taxon>
        <taxon>Remersonia</taxon>
    </lineage>
</organism>
<dbReference type="InterPro" id="IPR036812">
    <property type="entry name" value="NAD(P)_OxRdtase_dom_sf"/>
</dbReference>
<reference evidence="4 5" key="1">
    <citation type="journal article" date="2024" name="Commun. Biol.">
        <title>Comparative genomic analysis of thermophilic fungi reveals convergent evolutionary adaptations and gene losses.</title>
        <authorList>
            <person name="Steindorff A.S."/>
            <person name="Aguilar-Pontes M.V."/>
            <person name="Robinson A.J."/>
            <person name="Andreopoulos B."/>
            <person name="LaButti K."/>
            <person name="Kuo A."/>
            <person name="Mondo S."/>
            <person name="Riley R."/>
            <person name="Otillar R."/>
            <person name="Haridas S."/>
            <person name="Lipzen A."/>
            <person name="Grimwood J."/>
            <person name="Schmutz J."/>
            <person name="Clum A."/>
            <person name="Reid I.D."/>
            <person name="Moisan M.C."/>
            <person name="Butler G."/>
            <person name="Nguyen T.T.M."/>
            <person name="Dewar K."/>
            <person name="Conant G."/>
            <person name="Drula E."/>
            <person name="Henrissat B."/>
            <person name="Hansel C."/>
            <person name="Singer S."/>
            <person name="Hutchinson M.I."/>
            <person name="de Vries R.P."/>
            <person name="Natvig D.O."/>
            <person name="Powell A.J."/>
            <person name="Tsang A."/>
            <person name="Grigoriev I.V."/>
        </authorList>
    </citation>
    <scope>NUCLEOTIDE SEQUENCE [LARGE SCALE GENOMIC DNA]</scope>
    <source>
        <strain evidence="4 5">ATCC 22073</strain>
    </source>
</reference>
<accession>A0ABR4D5M2</accession>
<dbReference type="Gene3D" id="3.20.20.100">
    <property type="entry name" value="NADP-dependent oxidoreductase domain"/>
    <property type="match status" value="1"/>
</dbReference>
<name>A0ABR4D5M2_9PEZI</name>
<evidence type="ECO:0000259" key="3">
    <source>
        <dbReference type="Pfam" id="PF00248"/>
    </source>
</evidence>
<evidence type="ECO:0000313" key="5">
    <source>
        <dbReference type="Proteomes" id="UP001600064"/>
    </source>
</evidence>
<keyword evidence="1" id="KW-0560">Oxidoreductase</keyword>
<sequence length="370" mass="40575">MILARPSHLTIRRARSRAVLLSPSPRFLAITRSALIATMASPESRPTAAMPPMIYGTAWKKERTADLVYEAIKAGFRGIDTAAMTKHYDEAGAGQGIRRAIREGIVTRRELYIQTKFTPLDPSSPYDPSDPIAAQIHASLASSLANLAEDGRQDEAYLDAYLLHSPFPRGSQTLEAWSALQSYLPASSDPARRGRVLRLGISNAPLDVLESLHPAPSVVQNPLYGGPGPRGRWDRAVRAWCRRGSSSSSSGGGGGDSQQADASASEGEVKYQGFWTLTANAAVWSPPRGEWFVVEVANGAGVSRPGAWYALLMEKGVVVLNGTTSPERMREDLEVKEKVERWKETKEGRDAWERCWKGLEEFLEQRRGSQ</sequence>
<dbReference type="SUPFAM" id="SSF51430">
    <property type="entry name" value="NAD(P)-linked oxidoreductase"/>
    <property type="match status" value="1"/>
</dbReference>
<dbReference type="EMBL" id="JAZGUE010000006">
    <property type="protein sequence ID" value="KAL2265658.1"/>
    <property type="molecule type" value="Genomic_DNA"/>
</dbReference>
<keyword evidence="5" id="KW-1185">Reference proteome</keyword>
<feature type="domain" description="NADP-dependent oxidoreductase" evidence="3">
    <location>
        <begin position="59"/>
        <end position="219"/>
    </location>
</feature>
<evidence type="ECO:0000256" key="1">
    <source>
        <dbReference type="ARBA" id="ARBA00023002"/>
    </source>
</evidence>
<protein>
    <recommendedName>
        <fullName evidence="3">NADP-dependent oxidoreductase domain-containing protein</fullName>
    </recommendedName>
</protein>
<dbReference type="Pfam" id="PF00248">
    <property type="entry name" value="Aldo_ket_red"/>
    <property type="match status" value="1"/>
</dbReference>
<gene>
    <name evidence="4" type="ORF">VTJ83DRAFT_6758</name>
</gene>
<comment type="caution">
    <text evidence="4">The sequence shown here is derived from an EMBL/GenBank/DDBJ whole genome shotgun (WGS) entry which is preliminary data.</text>
</comment>
<feature type="region of interest" description="Disordered" evidence="2">
    <location>
        <begin position="244"/>
        <end position="264"/>
    </location>
</feature>
<evidence type="ECO:0000313" key="4">
    <source>
        <dbReference type="EMBL" id="KAL2265658.1"/>
    </source>
</evidence>
<dbReference type="InterPro" id="IPR023210">
    <property type="entry name" value="NADP_OxRdtase_dom"/>
</dbReference>
<evidence type="ECO:0000256" key="2">
    <source>
        <dbReference type="SAM" id="MobiDB-lite"/>
    </source>
</evidence>
<dbReference type="GeneID" id="98128148"/>
<dbReference type="PANTHER" id="PTHR11732">
    <property type="entry name" value="ALDO/KETO REDUCTASE"/>
    <property type="match status" value="1"/>
</dbReference>
<dbReference type="InterPro" id="IPR020471">
    <property type="entry name" value="AKR"/>
</dbReference>
<dbReference type="RefSeq" id="XP_070864385.1">
    <property type="nucleotide sequence ID" value="XM_071013504.1"/>
</dbReference>
<proteinExistence type="predicted"/>
<dbReference type="Proteomes" id="UP001600064">
    <property type="component" value="Unassembled WGS sequence"/>
</dbReference>